<dbReference type="EMBL" id="VSSQ01027026">
    <property type="protein sequence ID" value="MPM76032.1"/>
    <property type="molecule type" value="Genomic_DNA"/>
</dbReference>
<sequence>MNTKISKMQAEREKNVSKISELQARNKEIDGQITELENTDIVGLVRENGLTPEMLAQIIKAMQKKPLPVENVLTRGANYNERSDTHEEN</sequence>
<dbReference type="AlphaFoldDB" id="A0A645CGQ7"/>
<organism evidence="2">
    <name type="scientific">bioreactor metagenome</name>
    <dbReference type="NCBI Taxonomy" id="1076179"/>
    <lineage>
        <taxon>unclassified sequences</taxon>
        <taxon>metagenomes</taxon>
        <taxon>ecological metagenomes</taxon>
    </lineage>
</organism>
<comment type="caution">
    <text evidence="2">The sequence shown here is derived from an EMBL/GenBank/DDBJ whole genome shotgun (WGS) entry which is preliminary data.</text>
</comment>
<reference evidence="2" key="1">
    <citation type="submission" date="2019-08" db="EMBL/GenBank/DDBJ databases">
        <authorList>
            <person name="Kucharzyk K."/>
            <person name="Murdoch R.W."/>
            <person name="Higgins S."/>
            <person name="Loffler F."/>
        </authorList>
    </citation>
    <scope>NUCLEOTIDE SEQUENCE</scope>
</reference>
<dbReference type="InterPro" id="IPR025464">
    <property type="entry name" value="DUF4315"/>
</dbReference>
<proteinExistence type="predicted"/>
<feature type="coiled-coil region" evidence="1">
    <location>
        <begin position="5"/>
        <end position="39"/>
    </location>
</feature>
<evidence type="ECO:0008006" key="3">
    <source>
        <dbReference type="Google" id="ProtNLM"/>
    </source>
</evidence>
<protein>
    <recommendedName>
        <fullName evidence="3">DUF4315 family protein</fullName>
    </recommendedName>
</protein>
<name>A0A645CGQ7_9ZZZZ</name>
<evidence type="ECO:0000256" key="1">
    <source>
        <dbReference type="SAM" id="Coils"/>
    </source>
</evidence>
<accession>A0A645CGQ7</accession>
<keyword evidence="1" id="KW-0175">Coiled coil</keyword>
<evidence type="ECO:0000313" key="2">
    <source>
        <dbReference type="EMBL" id="MPM76032.1"/>
    </source>
</evidence>
<dbReference type="Pfam" id="PF14193">
    <property type="entry name" value="DUF4315"/>
    <property type="match status" value="1"/>
</dbReference>
<gene>
    <name evidence="2" type="ORF">SDC9_123027</name>
</gene>